<reference evidence="1 2" key="1">
    <citation type="submission" date="2017-06" db="EMBL/GenBank/DDBJ databases">
        <title>Draft genome sequence of the halophilic bacterium Marinobacter vinifirmus FB1.</title>
        <authorList>
            <person name="Stepanov V.G."/>
            <person name="Roberts D.J."/>
            <person name="Fox G.E."/>
        </authorList>
    </citation>
    <scope>NUCLEOTIDE SEQUENCE [LARGE SCALE GENOMIC DNA]</scope>
    <source>
        <strain evidence="1 2">FB1</strain>
    </source>
</reference>
<protein>
    <submittedName>
        <fullName evidence="1">Uncharacterized protein</fullName>
    </submittedName>
</protein>
<evidence type="ECO:0000313" key="1">
    <source>
        <dbReference type="EMBL" id="OZC34777.1"/>
    </source>
</evidence>
<sequence>MTQAVPLKKNPTPMETVEQVFAVIRTGAHSIVTRQGKLVKLDRGSISNASQELLERFLTATLNGLIERREHMKESVLTSSFYLDPTGSRGYTAFTVLQLNGGGITSEEIEYFRAAVAILSSEVIGQPSLFAATQKLASLDREDEDYLRDEALKFLQKFGGQKIKKTVFIHLGFDDREGQAIKDSLPSIEATEVVNEVEEGFAKPDGYSISGNEIYLLRVKGHSVETRPVKLQGIHQSHFDTAAKASLERSTVKYTARRLKQGASKKEVLSLVSLDIIEPSPEDFSLT</sequence>
<evidence type="ECO:0000313" key="2">
    <source>
        <dbReference type="Proteomes" id="UP000216984"/>
    </source>
</evidence>
<dbReference type="AlphaFoldDB" id="A0A7Z1IKY0"/>
<name>A0A7Z1IKY0_9GAMM</name>
<keyword evidence="2" id="KW-1185">Reference proteome</keyword>
<comment type="caution">
    <text evidence="1">The sequence shown here is derived from an EMBL/GenBank/DDBJ whole genome shotgun (WGS) entry which is preliminary data.</text>
</comment>
<dbReference type="EMBL" id="NEFY01000025">
    <property type="protein sequence ID" value="OZC34777.1"/>
    <property type="molecule type" value="Genomic_DNA"/>
</dbReference>
<dbReference type="RefSeq" id="WP_094626011.1">
    <property type="nucleotide sequence ID" value="NZ_NEFY01000025.1"/>
</dbReference>
<dbReference type="Proteomes" id="UP000216984">
    <property type="component" value="Unassembled WGS sequence"/>
</dbReference>
<gene>
    <name evidence="1" type="ORF">B9Q17_10125</name>
</gene>
<proteinExistence type="predicted"/>
<accession>A0A7Z1IKY0</accession>
<organism evidence="1 2">
    <name type="scientific">Marinobacter vinifirmus</name>
    <dbReference type="NCBI Taxonomy" id="355591"/>
    <lineage>
        <taxon>Bacteria</taxon>
        <taxon>Pseudomonadati</taxon>
        <taxon>Pseudomonadota</taxon>
        <taxon>Gammaproteobacteria</taxon>
        <taxon>Pseudomonadales</taxon>
        <taxon>Marinobacteraceae</taxon>
        <taxon>Marinobacter</taxon>
    </lineage>
</organism>